<proteinExistence type="predicted"/>
<sequence length="133" mass="14559">LTALFLISFATMLFLSRQIILVGMGGWANQATFTLMAFLIAAIMLLLAISAASVNSRMDSEIPDLAPNMFPGCDSATQLDLIIMKRRMRYTRAQIALGHAVDINWTFICRVIGVAASGFTLLYNAKMAPGKQR</sequence>
<evidence type="ECO:0000313" key="2">
    <source>
        <dbReference type="EMBL" id="CRZ12592.1"/>
    </source>
</evidence>
<dbReference type="AlphaFoldDB" id="A0A0H5RGA8"/>
<accession>A0A0H5RGA8</accession>
<feature type="transmembrane region" description="Helical" evidence="1">
    <location>
        <begin position="6"/>
        <end position="28"/>
    </location>
</feature>
<feature type="transmembrane region" description="Helical" evidence="1">
    <location>
        <begin position="35"/>
        <end position="54"/>
    </location>
</feature>
<keyword evidence="1" id="KW-0812">Transmembrane</keyword>
<reference evidence="2" key="1">
    <citation type="submission" date="2015-04" db="EMBL/GenBank/DDBJ databases">
        <title>The genome sequence of the plant pathogenic Rhizarian Plasmodiophora brassicae reveals insights in its biotrophic life cycle and the origin of chitin synthesis.</title>
        <authorList>
            <person name="Schwelm A."/>
            <person name="Fogelqvist J."/>
            <person name="Knaust A."/>
            <person name="Julke S."/>
            <person name="Lilja T."/>
            <person name="Dhandapani V."/>
            <person name="Bonilla-Rosso G."/>
            <person name="Karlsson M."/>
            <person name="Shevchenko A."/>
            <person name="Choi S.R."/>
            <person name="Kim H.G."/>
            <person name="Park J.Y."/>
            <person name="Lim Y.P."/>
            <person name="Ludwig-Muller J."/>
            <person name="Dixelius C."/>
        </authorList>
    </citation>
    <scope>NUCLEOTIDE SEQUENCE</scope>
    <source>
        <tissue evidence="2">Potato root galls</tissue>
    </source>
</reference>
<organism evidence="2">
    <name type="scientific">Spongospora subterranea</name>
    <dbReference type="NCBI Taxonomy" id="70186"/>
    <lineage>
        <taxon>Eukaryota</taxon>
        <taxon>Sar</taxon>
        <taxon>Rhizaria</taxon>
        <taxon>Endomyxa</taxon>
        <taxon>Phytomyxea</taxon>
        <taxon>Plasmodiophorida</taxon>
        <taxon>Plasmodiophoridae</taxon>
        <taxon>Spongospora</taxon>
    </lineage>
</organism>
<dbReference type="EMBL" id="HACM01012150">
    <property type="protein sequence ID" value="CRZ12592.1"/>
    <property type="molecule type" value="Transcribed_RNA"/>
</dbReference>
<keyword evidence="1" id="KW-0472">Membrane</keyword>
<keyword evidence="1" id="KW-1133">Transmembrane helix</keyword>
<evidence type="ECO:0000256" key="1">
    <source>
        <dbReference type="SAM" id="Phobius"/>
    </source>
</evidence>
<feature type="transmembrane region" description="Helical" evidence="1">
    <location>
        <begin position="103"/>
        <end position="123"/>
    </location>
</feature>
<protein>
    <submittedName>
        <fullName evidence="2">Uncharacterized protein</fullName>
    </submittedName>
</protein>
<feature type="non-terminal residue" evidence="2">
    <location>
        <position position="1"/>
    </location>
</feature>
<name>A0A0H5RGA8_9EUKA</name>